<dbReference type="GeneID" id="18257754"/>
<dbReference type="PANTHER" id="PTHR33048">
    <property type="entry name" value="PTH11-LIKE INTEGRAL MEMBRANE PROTEIN (AFU_ORTHOLOGUE AFUA_5G11245)"/>
    <property type="match status" value="1"/>
</dbReference>
<dbReference type="InterPro" id="IPR052337">
    <property type="entry name" value="SAT4-like"/>
</dbReference>
<keyword evidence="10" id="KW-1185">Reference proteome</keyword>
<evidence type="ECO:0000256" key="7">
    <source>
        <dbReference type="SAM" id="Phobius"/>
    </source>
</evidence>
<evidence type="ECO:0000256" key="3">
    <source>
        <dbReference type="ARBA" id="ARBA00022989"/>
    </source>
</evidence>
<dbReference type="AlphaFoldDB" id="G0S7V8"/>
<comment type="similarity">
    <text evidence="5">Belongs to the SAT4 family.</text>
</comment>
<dbReference type="RefSeq" id="XP_006694141.1">
    <property type="nucleotide sequence ID" value="XM_006694078.1"/>
</dbReference>
<feature type="transmembrane region" description="Helical" evidence="7">
    <location>
        <begin position="61"/>
        <end position="83"/>
    </location>
</feature>
<evidence type="ECO:0000259" key="8">
    <source>
        <dbReference type="Pfam" id="PF20684"/>
    </source>
</evidence>
<dbReference type="OrthoDB" id="3648173at2759"/>
<evidence type="ECO:0000313" key="10">
    <source>
        <dbReference type="Proteomes" id="UP000008066"/>
    </source>
</evidence>
<dbReference type="eggNOG" id="ENOG502S025">
    <property type="taxonomic scope" value="Eukaryota"/>
</dbReference>
<feature type="region of interest" description="Disordered" evidence="6">
    <location>
        <begin position="186"/>
        <end position="220"/>
    </location>
</feature>
<comment type="subcellular location">
    <subcellularLocation>
        <location evidence="1">Membrane</location>
        <topology evidence="1">Multi-pass membrane protein</topology>
    </subcellularLocation>
</comment>
<protein>
    <recommendedName>
        <fullName evidence="8">Rhodopsin domain-containing protein</fullName>
    </recommendedName>
</protein>
<keyword evidence="3 7" id="KW-1133">Transmembrane helix</keyword>
<gene>
    <name evidence="9" type="ORF">CTHT_0037160</name>
</gene>
<sequence length="220" mass="24166">MLEHGSHIMKAWWFALLFYILTLFLTKVSICVFLVIATDFMIFLLPVPVVYPLKLPRRQKFALVTIFAIGFFVCLISLIRLWILIKTQSNPNPDFTYAGTPLIYWTVIEVDTAIVVACAMTLKPLITRFFPNLLIPRSIWDASVLESNGRPRTIGSAPWRPGGGARGIGDVGMESMRNGDSVDLGLGGGQVSPSEGTDVGSTWGRSNGEELGKMTAKSLG</sequence>
<feature type="compositionally biased region" description="Polar residues" evidence="6">
    <location>
        <begin position="191"/>
        <end position="205"/>
    </location>
</feature>
<feature type="transmembrane region" description="Helical" evidence="7">
    <location>
        <begin position="12"/>
        <end position="40"/>
    </location>
</feature>
<keyword evidence="2 7" id="KW-0812">Transmembrane</keyword>
<organism evidence="10">
    <name type="scientific">Chaetomium thermophilum (strain DSM 1495 / CBS 144.50 / IMI 039719)</name>
    <name type="common">Thermochaetoides thermophila</name>
    <dbReference type="NCBI Taxonomy" id="759272"/>
    <lineage>
        <taxon>Eukaryota</taxon>
        <taxon>Fungi</taxon>
        <taxon>Dikarya</taxon>
        <taxon>Ascomycota</taxon>
        <taxon>Pezizomycotina</taxon>
        <taxon>Sordariomycetes</taxon>
        <taxon>Sordariomycetidae</taxon>
        <taxon>Sordariales</taxon>
        <taxon>Chaetomiaceae</taxon>
        <taxon>Thermochaetoides</taxon>
    </lineage>
</organism>
<dbReference type="PANTHER" id="PTHR33048:SF47">
    <property type="entry name" value="INTEGRAL MEMBRANE PROTEIN-RELATED"/>
    <property type="match status" value="1"/>
</dbReference>
<dbReference type="GO" id="GO:0016020">
    <property type="term" value="C:membrane"/>
    <property type="evidence" value="ECO:0007669"/>
    <property type="project" value="UniProtKB-SubCell"/>
</dbReference>
<evidence type="ECO:0000313" key="9">
    <source>
        <dbReference type="EMBL" id="EGS21845.1"/>
    </source>
</evidence>
<reference evidence="9 10" key="1">
    <citation type="journal article" date="2011" name="Cell">
        <title>Insight into structure and assembly of the nuclear pore complex by utilizing the genome of a eukaryotic thermophile.</title>
        <authorList>
            <person name="Amlacher S."/>
            <person name="Sarges P."/>
            <person name="Flemming D."/>
            <person name="van Noort V."/>
            <person name="Kunze R."/>
            <person name="Devos D.P."/>
            <person name="Arumugam M."/>
            <person name="Bork P."/>
            <person name="Hurt E."/>
        </authorList>
    </citation>
    <scope>NUCLEOTIDE SEQUENCE [LARGE SCALE GENOMIC DNA]</scope>
    <source>
        <strain evidence="10">DSM 1495 / CBS 144.50 / IMI 039719</strain>
    </source>
</reference>
<feature type="transmembrane region" description="Helical" evidence="7">
    <location>
        <begin position="103"/>
        <end position="122"/>
    </location>
</feature>
<dbReference type="InterPro" id="IPR049326">
    <property type="entry name" value="Rhodopsin_dom_fungi"/>
</dbReference>
<evidence type="ECO:0000256" key="5">
    <source>
        <dbReference type="ARBA" id="ARBA00038359"/>
    </source>
</evidence>
<keyword evidence="4 7" id="KW-0472">Membrane</keyword>
<dbReference type="HOGENOM" id="CLU_1255849_0_0_1"/>
<evidence type="ECO:0000256" key="2">
    <source>
        <dbReference type="ARBA" id="ARBA00022692"/>
    </source>
</evidence>
<evidence type="ECO:0000256" key="1">
    <source>
        <dbReference type="ARBA" id="ARBA00004141"/>
    </source>
</evidence>
<evidence type="ECO:0000256" key="4">
    <source>
        <dbReference type="ARBA" id="ARBA00023136"/>
    </source>
</evidence>
<proteinExistence type="inferred from homology"/>
<dbReference type="Proteomes" id="UP000008066">
    <property type="component" value="Unassembled WGS sequence"/>
</dbReference>
<accession>G0S7V8</accession>
<feature type="domain" description="Rhodopsin" evidence="8">
    <location>
        <begin position="35"/>
        <end position="128"/>
    </location>
</feature>
<dbReference type="KEGG" id="cthr:CTHT_0037160"/>
<dbReference type="EMBL" id="GL988041">
    <property type="protein sequence ID" value="EGS21845.1"/>
    <property type="molecule type" value="Genomic_DNA"/>
</dbReference>
<name>G0S7V8_CHATD</name>
<dbReference type="Pfam" id="PF20684">
    <property type="entry name" value="Fung_rhodopsin"/>
    <property type="match status" value="1"/>
</dbReference>
<evidence type="ECO:0000256" key="6">
    <source>
        <dbReference type="SAM" id="MobiDB-lite"/>
    </source>
</evidence>